<dbReference type="Proteomes" id="UP000031599">
    <property type="component" value="Unassembled WGS sequence"/>
</dbReference>
<dbReference type="GO" id="GO:0071949">
    <property type="term" value="F:FAD binding"/>
    <property type="evidence" value="ECO:0007669"/>
    <property type="project" value="InterPro"/>
</dbReference>
<feature type="domain" description="FAD-binding" evidence="2">
    <location>
        <begin position="5"/>
        <end position="352"/>
    </location>
</feature>
<dbReference type="PRINTS" id="PR00420">
    <property type="entry name" value="RNGMNOXGNASE"/>
</dbReference>
<dbReference type="InterPro" id="IPR036188">
    <property type="entry name" value="FAD/NAD-bd_sf"/>
</dbReference>
<dbReference type="SUPFAM" id="SSF51905">
    <property type="entry name" value="FAD/NAD(P)-binding domain"/>
    <property type="match status" value="1"/>
</dbReference>
<evidence type="ECO:0000256" key="1">
    <source>
        <dbReference type="ARBA" id="ARBA00023002"/>
    </source>
</evidence>
<dbReference type="Pfam" id="PF01494">
    <property type="entry name" value="FAD_binding_3"/>
    <property type="match status" value="1"/>
</dbReference>
<keyword evidence="1" id="KW-0560">Oxidoreductase</keyword>
<evidence type="ECO:0000313" key="4">
    <source>
        <dbReference type="Proteomes" id="UP000031599"/>
    </source>
</evidence>
<dbReference type="InterPro" id="IPR050631">
    <property type="entry name" value="PheA/TfdB_FAD_monoxygenase"/>
</dbReference>
<dbReference type="RefSeq" id="WP_052556994.1">
    <property type="nucleotide sequence ID" value="NZ_JMCC02000118.1"/>
</dbReference>
<name>A0A0C2CYA3_9BACT</name>
<dbReference type="AlphaFoldDB" id="A0A0C2CYA3"/>
<dbReference type="InterPro" id="IPR002938">
    <property type="entry name" value="FAD-bd"/>
</dbReference>
<evidence type="ECO:0000313" key="3">
    <source>
        <dbReference type="EMBL" id="KIG12807.1"/>
    </source>
</evidence>
<proteinExistence type="predicted"/>
<accession>A0A0C2CYA3</accession>
<dbReference type="Gene3D" id="3.50.50.60">
    <property type="entry name" value="FAD/NAD(P)-binding domain"/>
    <property type="match status" value="1"/>
</dbReference>
<dbReference type="PANTHER" id="PTHR43476">
    <property type="entry name" value="3-(3-HYDROXY-PHENYL)PROPIONATE/3-HYDROXYCINNAMIC ACID HYDROXYLASE"/>
    <property type="match status" value="1"/>
</dbReference>
<organism evidence="3 4">
    <name type="scientific">Enhygromyxa salina</name>
    <dbReference type="NCBI Taxonomy" id="215803"/>
    <lineage>
        <taxon>Bacteria</taxon>
        <taxon>Pseudomonadati</taxon>
        <taxon>Myxococcota</taxon>
        <taxon>Polyangia</taxon>
        <taxon>Nannocystales</taxon>
        <taxon>Nannocystaceae</taxon>
        <taxon>Enhygromyxa</taxon>
    </lineage>
</organism>
<dbReference type="PANTHER" id="PTHR43476:SF5">
    <property type="entry name" value="FAD-DEPENDENT MONOOXYGENASE"/>
    <property type="match status" value="1"/>
</dbReference>
<reference evidence="3 4" key="1">
    <citation type="submission" date="2014-12" db="EMBL/GenBank/DDBJ databases">
        <title>Genome assembly of Enhygromyxa salina DSM 15201.</title>
        <authorList>
            <person name="Sharma G."/>
            <person name="Subramanian S."/>
        </authorList>
    </citation>
    <scope>NUCLEOTIDE SEQUENCE [LARGE SCALE GENOMIC DNA]</scope>
    <source>
        <strain evidence="3 4">DSM 15201</strain>
    </source>
</reference>
<sequence length="442" mass="48075">MDHNFDVIIVGGRPAGASLAARLGRAGLRVLVLDKSSFPSRPAVSAPFVLPHTLALLDELDLDEAQYAADTPKLERLVLEFGSYFRAHFRFDEPVGGRQHFYAVDRARFDACLWDSLGRYPSVTALARTRVLGLLRDEGGRVCGVRASLPDHDDALEFRAGCVIGADGRHSLVAREVQAPVIEERSDLSTTLYYAHWEGVADYGDGIRDTPAQIHSSCDGFSFVLMPSADAQYMVIAQGRGDSYNALKGSPDAVYDGLLRARPQVWRRLAGARQVGELRGLKKFDNLFRQARGPGWALVGDAYHQKDSLDAQGIYDALLSAKLLADALIGSFAGERELDAALASYANAAHAALAPMFAATMDRVQREIYEAPPPFVARTLLRWVLTHERYARRFMSLVTRRREPAGFLTPPLLLGLAASGAAGRVASVFRAGGDPTDPLPGG</sequence>
<gene>
    <name evidence="3" type="ORF">DB30_01015</name>
</gene>
<evidence type="ECO:0000259" key="2">
    <source>
        <dbReference type="Pfam" id="PF01494"/>
    </source>
</evidence>
<dbReference type="GO" id="GO:0016491">
    <property type="term" value="F:oxidoreductase activity"/>
    <property type="evidence" value="ECO:0007669"/>
    <property type="project" value="UniProtKB-KW"/>
</dbReference>
<comment type="caution">
    <text evidence="3">The sequence shown here is derived from an EMBL/GenBank/DDBJ whole genome shotgun (WGS) entry which is preliminary data.</text>
</comment>
<dbReference type="EMBL" id="JMCC02000118">
    <property type="protein sequence ID" value="KIG12807.1"/>
    <property type="molecule type" value="Genomic_DNA"/>
</dbReference>
<protein>
    <submittedName>
        <fullName evidence="3">Hydroxylase</fullName>
    </submittedName>
</protein>